<keyword evidence="7 9" id="KW-1133">Transmembrane helix</keyword>
<feature type="transmembrane region" description="Helical" evidence="9">
    <location>
        <begin position="114"/>
        <end position="137"/>
    </location>
</feature>
<feature type="transmembrane region" description="Helical" evidence="9">
    <location>
        <begin position="177"/>
        <end position="195"/>
    </location>
</feature>
<evidence type="ECO:0000313" key="12">
    <source>
        <dbReference type="Proteomes" id="UP001185028"/>
    </source>
</evidence>
<reference evidence="11 12" key="1">
    <citation type="submission" date="2023-07" db="EMBL/GenBank/DDBJ databases">
        <title>Genomic Encyclopedia of Type Strains, Phase IV (KMG-IV): sequencing the most valuable type-strain genomes for metagenomic binning, comparative biology and taxonomic classification.</title>
        <authorList>
            <person name="Goeker M."/>
        </authorList>
    </citation>
    <scope>NUCLEOTIDE SEQUENCE [LARGE SCALE GENOMIC DNA]</scope>
    <source>
        <strain evidence="11 12">DSM 22170</strain>
    </source>
</reference>
<evidence type="ECO:0000259" key="10">
    <source>
        <dbReference type="PROSITE" id="PS51012"/>
    </source>
</evidence>
<dbReference type="EMBL" id="JAVDQH010000002">
    <property type="protein sequence ID" value="MDR6242558.1"/>
    <property type="molecule type" value="Genomic_DNA"/>
</dbReference>
<keyword evidence="6 9" id="KW-0812">Transmembrane</keyword>
<evidence type="ECO:0000256" key="4">
    <source>
        <dbReference type="ARBA" id="ARBA00022475"/>
    </source>
</evidence>
<evidence type="ECO:0000256" key="7">
    <source>
        <dbReference type="ARBA" id="ARBA00022989"/>
    </source>
</evidence>
<protein>
    <recommendedName>
        <fullName evidence="9">Transport permease protein</fullName>
    </recommendedName>
</protein>
<feature type="transmembrane region" description="Helical" evidence="9">
    <location>
        <begin position="143"/>
        <end position="170"/>
    </location>
</feature>
<keyword evidence="8 9" id="KW-0472">Membrane</keyword>
<keyword evidence="12" id="KW-1185">Reference proteome</keyword>
<dbReference type="InterPro" id="IPR047817">
    <property type="entry name" value="ABC2_TM_bact-type"/>
</dbReference>
<dbReference type="PANTHER" id="PTHR30413:SF8">
    <property type="entry name" value="TRANSPORT PERMEASE PROTEIN"/>
    <property type="match status" value="1"/>
</dbReference>
<dbReference type="PRINTS" id="PR00164">
    <property type="entry name" value="ABC2TRNSPORT"/>
</dbReference>
<evidence type="ECO:0000256" key="8">
    <source>
        <dbReference type="ARBA" id="ARBA00023136"/>
    </source>
</evidence>
<feature type="domain" description="ABC transmembrane type-2" evidence="10">
    <location>
        <begin position="36"/>
        <end position="254"/>
    </location>
</feature>
<keyword evidence="3 9" id="KW-0813">Transport</keyword>
<feature type="transmembrane region" description="Helical" evidence="9">
    <location>
        <begin position="69"/>
        <end position="93"/>
    </location>
</feature>
<dbReference type="Proteomes" id="UP001185028">
    <property type="component" value="Unassembled WGS sequence"/>
</dbReference>
<evidence type="ECO:0000313" key="11">
    <source>
        <dbReference type="EMBL" id="MDR6242558.1"/>
    </source>
</evidence>
<keyword evidence="5" id="KW-0997">Cell inner membrane</keyword>
<dbReference type="PIRSF" id="PIRSF006648">
    <property type="entry name" value="DrrB"/>
    <property type="match status" value="1"/>
</dbReference>
<evidence type="ECO:0000256" key="5">
    <source>
        <dbReference type="ARBA" id="ARBA00022519"/>
    </source>
</evidence>
<feature type="transmembrane region" description="Helical" evidence="9">
    <location>
        <begin position="35"/>
        <end position="57"/>
    </location>
</feature>
<dbReference type="InterPro" id="IPR000412">
    <property type="entry name" value="ABC_2_transport"/>
</dbReference>
<dbReference type="PROSITE" id="PS51012">
    <property type="entry name" value="ABC_TM2"/>
    <property type="match status" value="1"/>
</dbReference>
<organism evidence="11 12">
    <name type="scientific">Paenibacillus hunanensis</name>
    <dbReference type="NCBI Taxonomy" id="539262"/>
    <lineage>
        <taxon>Bacteria</taxon>
        <taxon>Bacillati</taxon>
        <taxon>Bacillota</taxon>
        <taxon>Bacilli</taxon>
        <taxon>Bacillales</taxon>
        <taxon>Paenibacillaceae</taxon>
        <taxon>Paenibacillus</taxon>
    </lineage>
</organism>
<evidence type="ECO:0000256" key="9">
    <source>
        <dbReference type="RuleBase" id="RU361157"/>
    </source>
</evidence>
<comment type="similarity">
    <text evidence="2 9">Belongs to the ABC-2 integral membrane protein family.</text>
</comment>
<dbReference type="InterPro" id="IPR013525">
    <property type="entry name" value="ABC2_TM"/>
</dbReference>
<evidence type="ECO:0000256" key="2">
    <source>
        <dbReference type="ARBA" id="ARBA00007783"/>
    </source>
</evidence>
<dbReference type="Pfam" id="PF01061">
    <property type="entry name" value="ABC2_membrane"/>
    <property type="match status" value="1"/>
</dbReference>
<feature type="transmembrane region" description="Helical" evidence="9">
    <location>
        <begin position="233"/>
        <end position="252"/>
    </location>
</feature>
<dbReference type="RefSeq" id="WP_188774077.1">
    <property type="nucleotide sequence ID" value="NZ_BMMB01000002.1"/>
</dbReference>
<accession>A0ABU1IWG6</accession>
<name>A0ABU1IWG6_9BACL</name>
<evidence type="ECO:0000256" key="1">
    <source>
        <dbReference type="ARBA" id="ARBA00004429"/>
    </source>
</evidence>
<comment type="subcellular location">
    <subcellularLocation>
        <location evidence="1">Cell inner membrane</location>
        <topology evidence="1">Multi-pass membrane protein</topology>
    </subcellularLocation>
    <subcellularLocation>
        <location evidence="9">Cell membrane</location>
        <topology evidence="9">Multi-pass membrane protein</topology>
    </subcellularLocation>
</comment>
<proteinExistence type="inferred from homology"/>
<keyword evidence="4 9" id="KW-1003">Cell membrane</keyword>
<comment type="caution">
    <text evidence="11">The sequence shown here is derived from an EMBL/GenBank/DDBJ whole genome shotgun (WGS) entry which is preliminary data.</text>
</comment>
<evidence type="ECO:0000256" key="3">
    <source>
        <dbReference type="ARBA" id="ARBA00022448"/>
    </source>
</evidence>
<dbReference type="PANTHER" id="PTHR30413">
    <property type="entry name" value="INNER MEMBRANE TRANSPORT PERMEASE"/>
    <property type="match status" value="1"/>
</dbReference>
<evidence type="ECO:0000256" key="6">
    <source>
        <dbReference type="ARBA" id="ARBA00022692"/>
    </source>
</evidence>
<sequence length="262" mass="30768">MNFSIKRYTHNFLKYRFLLKELVVRDIKVKYKRSVLGILWTILSPLLTMVILTIVFSTLFKSNIPNFPVYFLCGSIMFQFFAESTNLAMNSIYTNSSLIRKVYIPKYMFPGSKLVFSLVNLGFSFIATFIVMLVTHADFHWRIIFLFIPVIYIFIFSFGIGLIMSCVAVFFRDMAHLYGILITAVNYLTPIFYPIDILPDNVRSIIEYNPLYQMIYMLRQFLLYNTVPTLGQHIYLLVCCVVTLLIGLFVFYKKQDKFVLYI</sequence>
<gene>
    <name evidence="11" type="ORF">JOC58_000442</name>
</gene>